<evidence type="ECO:0000313" key="2">
    <source>
        <dbReference type="Proteomes" id="UP001151079"/>
    </source>
</evidence>
<proteinExistence type="predicted"/>
<dbReference type="RefSeq" id="WP_264204572.1">
    <property type="nucleotide sequence ID" value="NZ_JAOZEW010000001.1"/>
</dbReference>
<reference evidence="1" key="1">
    <citation type="submission" date="2022-10" db="EMBL/GenBank/DDBJ databases">
        <title>Two novel species of Flavobacterium.</title>
        <authorList>
            <person name="Liu Q."/>
            <person name="Xin Y.-H."/>
        </authorList>
    </citation>
    <scope>NUCLEOTIDE SEQUENCE</scope>
    <source>
        <strain evidence="1">LS1R49</strain>
    </source>
</reference>
<dbReference type="Proteomes" id="UP001151079">
    <property type="component" value="Unassembled WGS sequence"/>
</dbReference>
<keyword evidence="2" id="KW-1185">Reference proteome</keyword>
<gene>
    <name evidence="1" type="ORF">OIU83_01825</name>
</gene>
<dbReference type="AlphaFoldDB" id="A0A9X2YTC7"/>
<sequence length="530" mass="58890">MALQTLNTIKNWFRTGLKPTQTQFWDTWDSFRHKYEKIPVADIEGINELLQTKTENEVFENHLNDSNAHAGLIKGKLDKGDYSGTAKDLNDRIEAIGSPDTLLESAKPTRVGAVIKFPAMKYVARINQAIVINTLEYSDAIEVATANYHRIDLIELRADGTLKKIMGDESLTAAIKPNRSSNAVEVSTINVFGNTIYNPSDPFDPTDFLPKGGYNGTGQDLANTIPDLNAPNLKLGGYPNTRNDGQLPTNKILSTDENGNLKMYTIAIAPAPYLDELITESHLPDNTGNLILKGSFFTPTMTVEIQGQTVNYMRFKSDNEVHVNVTTGSAEGSFSVTLDNGISRTFNNVLLIVLGTVYQPIDNNWISQTSVNVSKLGILELNLFGVDCSAILDKNKIPIKANQNFRLQTKYAGSPLGTKYNPSSATIELYRSSDSIKVFTITMTNHYGNGYSDIRIVHDLSGETKLWDFSSTYSTLFENVFRFKRVDNIISYGIGEGTIGRFTATENSEMYAKFITSRFDFVDIKYIETT</sequence>
<evidence type="ECO:0000313" key="1">
    <source>
        <dbReference type="EMBL" id="MCV9926374.1"/>
    </source>
</evidence>
<protein>
    <submittedName>
        <fullName evidence="1">Uncharacterized protein</fullName>
    </submittedName>
</protein>
<comment type="caution">
    <text evidence="1">The sequence shown here is derived from an EMBL/GenBank/DDBJ whole genome shotgun (WGS) entry which is preliminary data.</text>
</comment>
<dbReference type="EMBL" id="JAOZEW010000001">
    <property type="protein sequence ID" value="MCV9926374.1"/>
    <property type="molecule type" value="Genomic_DNA"/>
</dbReference>
<organism evidence="1 2">
    <name type="scientific">Flavobacterium shii</name>
    <dbReference type="NCBI Taxonomy" id="2987687"/>
    <lineage>
        <taxon>Bacteria</taxon>
        <taxon>Pseudomonadati</taxon>
        <taxon>Bacteroidota</taxon>
        <taxon>Flavobacteriia</taxon>
        <taxon>Flavobacteriales</taxon>
        <taxon>Flavobacteriaceae</taxon>
        <taxon>Flavobacterium</taxon>
    </lineage>
</organism>
<name>A0A9X2YTC7_9FLAO</name>
<accession>A0A9X2YTC7</accession>